<keyword evidence="1" id="KW-0723">Serine/threonine-protein kinase</keyword>
<evidence type="ECO:0000313" key="3">
    <source>
        <dbReference type="EMBL" id="MDT0382463.1"/>
    </source>
</evidence>
<gene>
    <name evidence="3" type="ORF">RM572_27265</name>
</gene>
<sequence length="146" mass="15776">MRASTRRTRRSARVEYTLPREDASARWARRLTAGFLSGSRTPPEAALHMDEATLVVSELVTNATRHGHSRCRLRLSTAPRSLTIEVHDDSTGHPVLRATGPDGESGRGIALVSRLTRRLDVTDHPRGGKTVRAVLSTGTGTGTGTV</sequence>
<dbReference type="InterPro" id="IPR050267">
    <property type="entry name" value="Anti-sigma-factor_SerPK"/>
</dbReference>
<evidence type="ECO:0000313" key="4">
    <source>
        <dbReference type="Proteomes" id="UP001183414"/>
    </source>
</evidence>
<dbReference type="InterPro" id="IPR036890">
    <property type="entry name" value="HATPase_C_sf"/>
</dbReference>
<dbReference type="Pfam" id="PF13581">
    <property type="entry name" value="HATPase_c_2"/>
    <property type="match status" value="1"/>
</dbReference>
<keyword evidence="1" id="KW-0418">Kinase</keyword>
<comment type="caution">
    <text evidence="3">The sequence shown here is derived from an EMBL/GenBank/DDBJ whole genome shotgun (WGS) entry which is preliminary data.</text>
</comment>
<dbReference type="PANTHER" id="PTHR35526:SF3">
    <property type="entry name" value="ANTI-SIGMA-F FACTOR RSBW"/>
    <property type="match status" value="1"/>
</dbReference>
<feature type="domain" description="Histidine kinase/HSP90-like ATPase" evidence="2">
    <location>
        <begin position="21"/>
        <end position="133"/>
    </location>
</feature>
<evidence type="ECO:0000256" key="1">
    <source>
        <dbReference type="ARBA" id="ARBA00022527"/>
    </source>
</evidence>
<protein>
    <submittedName>
        <fullName evidence="3">ATP-binding protein</fullName>
    </submittedName>
</protein>
<dbReference type="EMBL" id="JAVREQ010000038">
    <property type="protein sequence ID" value="MDT0382463.1"/>
    <property type="molecule type" value="Genomic_DNA"/>
</dbReference>
<keyword evidence="3" id="KW-0547">Nucleotide-binding</keyword>
<name>A0ABU2P1Z0_9ACTN</name>
<dbReference type="Proteomes" id="UP001183414">
    <property type="component" value="Unassembled WGS sequence"/>
</dbReference>
<keyword evidence="1" id="KW-0808">Transferase</keyword>
<accession>A0ABU2P1Z0</accession>
<keyword evidence="4" id="KW-1185">Reference proteome</keyword>
<dbReference type="Gene3D" id="3.30.565.10">
    <property type="entry name" value="Histidine kinase-like ATPase, C-terminal domain"/>
    <property type="match status" value="1"/>
</dbReference>
<evidence type="ECO:0000259" key="2">
    <source>
        <dbReference type="Pfam" id="PF13581"/>
    </source>
</evidence>
<proteinExistence type="predicted"/>
<dbReference type="InterPro" id="IPR003594">
    <property type="entry name" value="HATPase_dom"/>
</dbReference>
<dbReference type="CDD" id="cd16936">
    <property type="entry name" value="HATPase_RsbW-like"/>
    <property type="match status" value="1"/>
</dbReference>
<dbReference type="RefSeq" id="WP_311676052.1">
    <property type="nucleotide sequence ID" value="NZ_JAVREQ010000038.1"/>
</dbReference>
<reference evidence="4" key="1">
    <citation type="submission" date="2023-07" db="EMBL/GenBank/DDBJ databases">
        <title>30 novel species of actinomycetes from the DSMZ collection.</title>
        <authorList>
            <person name="Nouioui I."/>
        </authorList>
    </citation>
    <scope>NUCLEOTIDE SEQUENCE [LARGE SCALE GENOMIC DNA]</scope>
    <source>
        <strain evidence="4">DSM 42041</strain>
    </source>
</reference>
<dbReference type="SUPFAM" id="SSF55874">
    <property type="entry name" value="ATPase domain of HSP90 chaperone/DNA topoisomerase II/histidine kinase"/>
    <property type="match status" value="1"/>
</dbReference>
<organism evidence="3 4">
    <name type="scientific">Streptomyces hazeniae</name>
    <dbReference type="NCBI Taxonomy" id="3075538"/>
    <lineage>
        <taxon>Bacteria</taxon>
        <taxon>Bacillati</taxon>
        <taxon>Actinomycetota</taxon>
        <taxon>Actinomycetes</taxon>
        <taxon>Kitasatosporales</taxon>
        <taxon>Streptomycetaceae</taxon>
        <taxon>Streptomyces</taxon>
    </lineage>
</organism>
<dbReference type="GO" id="GO:0005524">
    <property type="term" value="F:ATP binding"/>
    <property type="evidence" value="ECO:0007669"/>
    <property type="project" value="UniProtKB-KW"/>
</dbReference>
<keyword evidence="3" id="KW-0067">ATP-binding</keyword>
<dbReference type="PANTHER" id="PTHR35526">
    <property type="entry name" value="ANTI-SIGMA-F FACTOR RSBW-RELATED"/>
    <property type="match status" value="1"/>
</dbReference>